<organism evidence="3 4">
    <name type="scientific">Heracleum sosnowskyi</name>
    <dbReference type="NCBI Taxonomy" id="360622"/>
    <lineage>
        <taxon>Eukaryota</taxon>
        <taxon>Viridiplantae</taxon>
        <taxon>Streptophyta</taxon>
        <taxon>Embryophyta</taxon>
        <taxon>Tracheophyta</taxon>
        <taxon>Spermatophyta</taxon>
        <taxon>Magnoliopsida</taxon>
        <taxon>eudicotyledons</taxon>
        <taxon>Gunneridae</taxon>
        <taxon>Pentapetalae</taxon>
        <taxon>asterids</taxon>
        <taxon>campanulids</taxon>
        <taxon>Apiales</taxon>
        <taxon>Apiaceae</taxon>
        <taxon>Apioideae</taxon>
        <taxon>apioid superclade</taxon>
        <taxon>Tordylieae</taxon>
        <taxon>Tordyliinae</taxon>
        <taxon>Heracleum</taxon>
    </lineage>
</organism>
<protein>
    <submittedName>
        <fullName evidence="3">Specific abundant protein 2</fullName>
    </submittedName>
</protein>
<feature type="signal peptide" evidence="1">
    <location>
        <begin position="1"/>
        <end position="23"/>
    </location>
</feature>
<dbReference type="Pfam" id="PF18687">
    <property type="entry name" value="DUF5637"/>
    <property type="match status" value="1"/>
</dbReference>
<dbReference type="InterPro" id="IPR041434">
    <property type="entry name" value="DUF5637"/>
</dbReference>
<evidence type="ECO:0000256" key="1">
    <source>
        <dbReference type="SAM" id="SignalP"/>
    </source>
</evidence>
<reference evidence="3" key="1">
    <citation type="submission" date="2023-02" db="EMBL/GenBank/DDBJ databases">
        <title>Genome of toxic invasive species Heracleum sosnowskyi carries increased number of genes despite the absence of recent whole-genome duplications.</title>
        <authorList>
            <person name="Schelkunov M."/>
            <person name="Shtratnikova V."/>
            <person name="Makarenko M."/>
            <person name="Klepikova A."/>
            <person name="Omelchenko D."/>
            <person name="Novikova G."/>
            <person name="Obukhova E."/>
            <person name="Bogdanov V."/>
            <person name="Penin A."/>
            <person name="Logacheva M."/>
        </authorList>
    </citation>
    <scope>NUCLEOTIDE SEQUENCE</scope>
    <source>
        <strain evidence="3">Hsosn_3</strain>
        <tissue evidence="3">Leaf</tissue>
    </source>
</reference>
<dbReference type="Proteomes" id="UP001237642">
    <property type="component" value="Unassembled WGS sequence"/>
</dbReference>
<comment type="caution">
    <text evidence="3">The sequence shown here is derived from an EMBL/GenBank/DDBJ whole genome shotgun (WGS) entry which is preliminary data.</text>
</comment>
<accession>A0AAD8I8N8</accession>
<sequence length="104" mass="11148">MEMKKVFWASLTVFLISAMVSMASMETIVESARSNAISNEIVTRGSDGLTYYNKSPLSRIFLPKGNVADGDCLPSGGFCMFRPMDCCGSCGCLYPVGVCYGTGC</sequence>
<proteinExistence type="predicted"/>
<evidence type="ECO:0000313" key="4">
    <source>
        <dbReference type="Proteomes" id="UP001237642"/>
    </source>
</evidence>
<feature type="domain" description="DUF5637" evidence="2">
    <location>
        <begin position="72"/>
        <end position="104"/>
    </location>
</feature>
<keyword evidence="4" id="KW-1185">Reference proteome</keyword>
<evidence type="ECO:0000259" key="2">
    <source>
        <dbReference type="Pfam" id="PF18687"/>
    </source>
</evidence>
<dbReference type="EMBL" id="JAUIZM010000006">
    <property type="protein sequence ID" value="KAK1379903.1"/>
    <property type="molecule type" value="Genomic_DNA"/>
</dbReference>
<dbReference type="AlphaFoldDB" id="A0AAD8I8N8"/>
<gene>
    <name evidence="3" type="ORF">POM88_026647</name>
</gene>
<name>A0AAD8I8N8_9APIA</name>
<reference evidence="3" key="2">
    <citation type="submission" date="2023-05" db="EMBL/GenBank/DDBJ databases">
        <authorList>
            <person name="Schelkunov M.I."/>
        </authorList>
    </citation>
    <scope>NUCLEOTIDE SEQUENCE</scope>
    <source>
        <strain evidence="3">Hsosn_3</strain>
        <tissue evidence="3">Leaf</tissue>
    </source>
</reference>
<feature type="chain" id="PRO_5042051496" evidence="1">
    <location>
        <begin position="24"/>
        <end position="104"/>
    </location>
</feature>
<evidence type="ECO:0000313" key="3">
    <source>
        <dbReference type="EMBL" id="KAK1379903.1"/>
    </source>
</evidence>
<keyword evidence="1" id="KW-0732">Signal</keyword>